<evidence type="ECO:0000313" key="2">
    <source>
        <dbReference type="Proteomes" id="UP001140234"/>
    </source>
</evidence>
<dbReference type="Proteomes" id="UP001140234">
    <property type="component" value="Unassembled WGS sequence"/>
</dbReference>
<name>A0ACC1JXH2_9FUNG</name>
<feature type="non-terminal residue" evidence="1">
    <location>
        <position position="1242"/>
    </location>
</feature>
<feature type="non-terminal residue" evidence="1">
    <location>
        <position position="1"/>
    </location>
</feature>
<proteinExistence type="predicted"/>
<comment type="caution">
    <text evidence="1">The sequence shown here is derived from an EMBL/GenBank/DDBJ whole genome shotgun (WGS) entry which is preliminary data.</text>
</comment>
<evidence type="ECO:0000313" key="1">
    <source>
        <dbReference type="EMBL" id="KAJ2769034.1"/>
    </source>
</evidence>
<keyword evidence="2" id="KW-1185">Reference proteome</keyword>
<organism evidence="1 2">
    <name type="scientific">Coemansia nantahalensis</name>
    <dbReference type="NCBI Taxonomy" id="2789366"/>
    <lineage>
        <taxon>Eukaryota</taxon>
        <taxon>Fungi</taxon>
        <taxon>Fungi incertae sedis</taxon>
        <taxon>Zoopagomycota</taxon>
        <taxon>Kickxellomycotina</taxon>
        <taxon>Kickxellomycetes</taxon>
        <taxon>Kickxellales</taxon>
        <taxon>Kickxellaceae</taxon>
        <taxon>Coemansia</taxon>
    </lineage>
</organism>
<reference evidence="1" key="1">
    <citation type="submission" date="2022-07" db="EMBL/GenBank/DDBJ databases">
        <title>Phylogenomic reconstructions and comparative analyses of Kickxellomycotina fungi.</title>
        <authorList>
            <person name="Reynolds N.K."/>
            <person name="Stajich J.E."/>
            <person name="Barry K."/>
            <person name="Grigoriev I.V."/>
            <person name="Crous P."/>
            <person name="Smith M.E."/>
        </authorList>
    </citation>
    <scope>NUCLEOTIDE SEQUENCE</scope>
    <source>
        <strain evidence="1">CBS 109366</strain>
    </source>
</reference>
<protein>
    <submittedName>
        <fullName evidence="1">Dynein heavy chain</fullName>
    </submittedName>
</protein>
<dbReference type="EMBL" id="JANBUJ010001030">
    <property type="protein sequence ID" value="KAJ2769034.1"/>
    <property type="molecule type" value="Genomic_DNA"/>
</dbReference>
<accession>A0ACC1JXH2</accession>
<gene>
    <name evidence="1" type="primary">DYN1_2</name>
    <name evidence="1" type="ORF">IWQ57_003282</name>
</gene>
<sequence>VLKAAKRFHATVSFRTDTGLKEAAERVTRYNVLMKDFPINELLSATDTGRISQAVEQVFAHVNKKLKLTAYPVRRALPLVEAVSRDFNGQLVKVLGHVRLMHMEYAGFDALFGEAQGAFDAWEAQVKEFTNLARDVTRKRGEKFIPIKIRAAHAPLQERISFVRQFRQQHEQLQQTIVRVMGAADGEEAAMGDASAIGEIERAYAAVRSVDVLDVTPEGADAWERAETAYNERVARVENQIIVRLRDRLATARNASEMFLVFSKFNALFVRPKIRGAIQEYQAQLISSVKEDIRRLHDKFKRHYRLSAAYAMSQLRDVPPVSGAIVWVQQIERQLEMYMRRVEDVLGRGWELYAEGQRLQADSASFRRKLDTRPLYDAWFAEISRRDLAVVGRVFLVTRHRATGGTFQLGVSFDAQLITLFKEVRELLWLGFQVPHTLVNMARDGRRVYPFAVSLMETTKIYRQTSHRLHQHPAVLSLAAGYRRDVMVCIRRGMALRWQYFVASGGLYAGAATAAIGAGAAALDAHENRNASFVREFAAVVALFQEKVDALIALSAEIDSAVRELSICAFTEDAFRAILDRIQALIDRLNLDSYANLEQWVAALDAQLEQVLAARLAQALQAWTREFNRVRAQGGESDGEAPEGRARTSELEGAAVPQLRPLVHELRIRNQVMFLDPPLEHARATWVQQLHGWLAAVCCQRRPQATRYEVAAGGGSGGPGASSGGAGAGDDDADYDSLVLEYDPGSRAGALQGPAPAHATYRDLLSRLPGGSGGGSVHEAYESIERMAGQAAAYVQIWLQYQALWDLQMDHVVQFLGPDLMRWQTLLLEIKRARATFDTSETVHYIGAHCVIDYEQVQGKVNAKYDSWQREILGRFGQKLGEAMRGANHDIAAARRQLEAHSAEASTTSEVVAFITYVQELRRKCPGWRRDVEDVFRGGQRVLEKQRYQFPAEWVFLDQVAGEWGAFNEILARKANVIQEQLPNLQLKIVAEDRAVEARIADVCADWTRSKPVQGSLRPDEATASLAAFQQRLTRLAEESAQVHRAKEALGMEGAPDERLAPVLEEVADLRGVWAALSGIWAAVAELRETPWASVVVRKVRQQLDRQLAEAKQLPNRMRQYAAFEHVQNTLRSLLKAGAVVADLKSDALRDRHWRQLFKALRVSHAMSDLTLGDVWDLDIERNEAVIRDVITGAQGEMALEEFLGQVRETWSGYVLELVGYQGKCRLIRGWDELFAKCAEQL</sequence>